<keyword evidence="1" id="KW-1133">Transmembrane helix</keyword>
<reference evidence="2 3" key="1">
    <citation type="journal article" date="2013" name="Genome Announc.">
        <title>Draft Genome Sequence of Sphingobium lactosutens Strain DS20T, Isolated from a Hexachlorocyclohexane Dumpsite.</title>
        <authorList>
            <person name="Kumar R."/>
            <person name="Dwivedi V."/>
            <person name="Negi V."/>
            <person name="Khurana J.P."/>
            <person name="Lal R."/>
        </authorList>
    </citation>
    <scope>NUCLEOTIDE SEQUENCE [LARGE SCALE GENOMIC DNA]</scope>
    <source>
        <strain evidence="2 3">DS20</strain>
    </source>
</reference>
<keyword evidence="1" id="KW-0812">Transmembrane</keyword>
<accession>T0HGN2</accession>
<keyword evidence="1" id="KW-0472">Membrane</keyword>
<organism evidence="2 3">
    <name type="scientific">Sphingobium lactosutens DS20</name>
    <dbReference type="NCBI Taxonomy" id="1331060"/>
    <lineage>
        <taxon>Bacteria</taxon>
        <taxon>Pseudomonadati</taxon>
        <taxon>Pseudomonadota</taxon>
        <taxon>Alphaproteobacteria</taxon>
        <taxon>Sphingomonadales</taxon>
        <taxon>Sphingomonadaceae</taxon>
        <taxon>Sphingobium</taxon>
    </lineage>
</organism>
<evidence type="ECO:0000313" key="2">
    <source>
        <dbReference type="EMBL" id="EQB11258.1"/>
    </source>
</evidence>
<protein>
    <submittedName>
        <fullName evidence="2">Uncharacterized protein</fullName>
    </submittedName>
</protein>
<feature type="transmembrane region" description="Helical" evidence="1">
    <location>
        <begin position="120"/>
        <end position="146"/>
    </location>
</feature>
<dbReference type="AlphaFoldDB" id="T0HGN2"/>
<comment type="caution">
    <text evidence="2">The sequence shown here is derived from an EMBL/GenBank/DDBJ whole genome shotgun (WGS) entry which is preliminary data.</text>
</comment>
<feature type="transmembrane region" description="Helical" evidence="1">
    <location>
        <begin position="78"/>
        <end position="100"/>
    </location>
</feature>
<gene>
    <name evidence="2" type="ORF">RLDS_22920</name>
</gene>
<proteinExistence type="predicted"/>
<dbReference type="Proteomes" id="UP000015531">
    <property type="component" value="Unassembled WGS sequence"/>
</dbReference>
<evidence type="ECO:0000313" key="3">
    <source>
        <dbReference type="Proteomes" id="UP000015531"/>
    </source>
</evidence>
<name>T0HGN2_9SPHN</name>
<evidence type="ECO:0000256" key="1">
    <source>
        <dbReference type="SAM" id="Phobius"/>
    </source>
</evidence>
<feature type="transmembrane region" description="Helical" evidence="1">
    <location>
        <begin position="18"/>
        <end position="36"/>
    </location>
</feature>
<dbReference type="EMBL" id="ATDP01000107">
    <property type="protein sequence ID" value="EQB11258.1"/>
    <property type="molecule type" value="Genomic_DNA"/>
</dbReference>
<sequence length="165" mass="18853">MSFMSFQSLVTFASSNPYLVAIANVAAVITVIWVVMKWGWIGCRFVWLWSTQNLKAAQRRLTFTTMTVALISYHHPSVMIAAILRMAIFTTGASILMYAQALSSLISPSLFGQQPEKWQAALFITAGHLILLRGFSYIFTLSKYVLAFHRRERIRRYRLVRAAKR</sequence>
<keyword evidence="3" id="KW-1185">Reference proteome</keyword>